<dbReference type="GO" id="GO:0016192">
    <property type="term" value="P:vesicle-mediated transport"/>
    <property type="evidence" value="ECO:0007669"/>
    <property type="project" value="UniProtKB-KW"/>
</dbReference>
<evidence type="ECO:0000256" key="4">
    <source>
        <dbReference type="ARBA" id="ARBA00022468"/>
    </source>
</evidence>
<evidence type="ECO:0000313" key="21">
    <source>
        <dbReference type="EMBL" id="CAG9829898.1"/>
    </source>
</evidence>
<evidence type="ECO:0000256" key="2">
    <source>
        <dbReference type="ARBA" id="ARBA00004555"/>
    </source>
</evidence>
<evidence type="ECO:0000256" key="18">
    <source>
        <dbReference type="PROSITE-ProRule" id="PRU00288"/>
    </source>
</evidence>
<evidence type="ECO:0000256" key="19">
    <source>
        <dbReference type="SAM" id="MobiDB-lite"/>
    </source>
</evidence>
<evidence type="ECO:0000256" key="15">
    <source>
        <dbReference type="ARBA" id="ARBA00071258"/>
    </source>
</evidence>
<feature type="compositionally biased region" description="Basic and acidic residues" evidence="19">
    <location>
        <begin position="418"/>
        <end position="429"/>
    </location>
</feature>
<organism evidence="21 22">
    <name type="scientific">Diabrotica balteata</name>
    <name type="common">Banded cucumber beetle</name>
    <dbReference type="NCBI Taxonomy" id="107213"/>
    <lineage>
        <taxon>Eukaryota</taxon>
        <taxon>Metazoa</taxon>
        <taxon>Ecdysozoa</taxon>
        <taxon>Arthropoda</taxon>
        <taxon>Hexapoda</taxon>
        <taxon>Insecta</taxon>
        <taxon>Pterygota</taxon>
        <taxon>Neoptera</taxon>
        <taxon>Endopterygota</taxon>
        <taxon>Coleoptera</taxon>
        <taxon>Polyphaga</taxon>
        <taxon>Cucujiformia</taxon>
        <taxon>Chrysomeloidea</taxon>
        <taxon>Chrysomelidae</taxon>
        <taxon>Galerucinae</taxon>
        <taxon>Diabroticina</taxon>
        <taxon>Diabroticites</taxon>
        <taxon>Diabrotica</taxon>
    </lineage>
</organism>
<evidence type="ECO:0000256" key="12">
    <source>
        <dbReference type="ARBA" id="ARBA00022990"/>
    </source>
</evidence>
<keyword evidence="5" id="KW-0963">Cytoplasm</keyword>
<dbReference type="AlphaFoldDB" id="A0A9N9SUV6"/>
<proteinExistence type="predicted"/>
<evidence type="ECO:0000256" key="10">
    <source>
        <dbReference type="ARBA" id="ARBA00022892"/>
    </source>
</evidence>
<evidence type="ECO:0000256" key="16">
    <source>
        <dbReference type="ARBA" id="ARBA00077418"/>
    </source>
</evidence>
<feature type="domain" description="Arf-GAP" evidence="20">
    <location>
        <begin position="7"/>
        <end position="124"/>
    </location>
</feature>
<evidence type="ECO:0000256" key="7">
    <source>
        <dbReference type="ARBA" id="ARBA00022723"/>
    </source>
</evidence>
<feature type="compositionally biased region" description="Low complexity" evidence="19">
    <location>
        <begin position="142"/>
        <end position="163"/>
    </location>
</feature>
<accession>A0A9N9SUV6</accession>
<dbReference type="InterPro" id="IPR038508">
    <property type="entry name" value="ArfGAP_dom_sf"/>
</dbReference>
<dbReference type="PANTHER" id="PTHR46395">
    <property type="entry name" value="ADP-RIBOSYLATION FACTOR GTPASE-ACTIVATING PROTEIN 1"/>
    <property type="match status" value="1"/>
</dbReference>
<dbReference type="GO" id="GO:0008270">
    <property type="term" value="F:zinc ion binding"/>
    <property type="evidence" value="ECO:0007669"/>
    <property type="project" value="UniProtKB-KW"/>
</dbReference>
<name>A0A9N9SUV6_DIABA</name>
<dbReference type="PROSITE" id="PS50115">
    <property type="entry name" value="ARFGAP"/>
    <property type="match status" value="1"/>
</dbReference>
<evidence type="ECO:0000313" key="22">
    <source>
        <dbReference type="Proteomes" id="UP001153709"/>
    </source>
</evidence>
<keyword evidence="3" id="KW-0813">Transport</keyword>
<dbReference type="GO" id="GO:0005096">
    <property type="term" value="F:GTPase activator activity"/>
    <property type="evidence" value="ECO:0007669"/>
    <property type="project" value="UniProtKB-KW"/>
</dbReference>
<dbReference type="OrthoDB" id="983479at2759"/>
<evidence type="ECO:0000256" key="6">
    <source>
        <dbReference type="ARBA" id="ARBA00022553"/>
    </source>
</evidence>
<evidence type="ECO:0000256" key="13">
    <source>
        <dbReference type="ARBA" id="ARBA00023034"/>
    </source>
</evidence>
<comment type="function">
    <text evidence="14">GTPase-activating protein (GAP) for the ADP ribosylation factor 1 (ARF1). Involved in membrane trafficking and /or vesicle transport. Promotes hydrolysis of the ARF1-bound GTP and thus, is required for the dissociation of coat proteins from Golgi-derived membranes and vesicles, a prerequisite for vesicle's fusion with target compartment. Probably regulates ARF1-mediated transport via its interaction with the KDELR proteins and TMED2. Overexpression induces the redistribution of the entire Golgi complex to the endoplasmic reticulum, as when ARF1 is deactivated. Its activity is stimulated by phosphoinosides and inhibited by phosphatidylcholine.</text>
</comment>
<dbReference type="CDD" id="cd08830">
    <property type="entry name" value="ArfGap_ArfGap1"/>
    <property type="match status" value="1"/>
</dbReference>
<dbReference type="PRINTS" id="PR00405">
    <property type="entry name" value="REVINTRACTNG"/>
</dbReference>
<dbReference type="InterPro" id="IPR001164">
    <property type="entry name" value="ArfGAP_dom"/>
</dbReference>
<feature type="compositionally biased region" description="Polar residues" evidence="19">
    <location>
        <begin position="388"/>
        <end position="404"/>
    </location>
</feature>
<evidence type="ECO:0000256" key="8">
    <source>
        <dbReference type="ARBA" id="ARBA00022771"/>
    </source>
</evidence>
<feature type="region of interest" description="Disordered" evidence="19">
    <location>
        <begin position="121"/>
        <end position="163"/>
    </location>
</feature>
<dbReference type="SUPFAM" id="SSF57863">
    <property type="entry name" value="ArfGap/RecO-like zinc finger"/>
    <property type="match status" value="1"/>
</dbReference>
<keyword evidence="11" id="KW-0653">Protein transport</keyword>
<dbReference type="GO" id="GO:0030100">
    <property type="term" value="P:regulation of endocytosis"/>
    <property type="evidence" value="ECO:0007669"/>
    <property type="project" value="TreeGrafter"/>
</dbReference>
<keyword evidence="12" id="KW-0007">Acetylation</keyword>
<comment type="subcellular location">
    <subcellularLocation>
        <location evidence="1">Cytoplasm</location>
    </subcellularLocation>
    <subcellularLocation>
        <location evidence="2">Golgi apparatus</location>
    </subcellularLocation>
</comment>
<dbReference type="EMBL" id="OU898277">
    <property type="protein sequence ID" value="CAG9829898.1"/>
    <property type="molecule type" value="Genomic_DNA"/>
</dbReference>
<keyword evidence="6" id="KW-0597">Phosphoprotein</keyword>
<evidence type="ECO:0000256" key="17">
    <source>
        <dbReference type="ARBA" id="ARBA00081514"/>
    </source>
</evidence>
<dbReference type="Pfam" id="PF01412">
    <property type="entry name" value="ArfGap"/>
    <property type="match status" value="1"/>
</dbReference>
<evidence type="ECO:0000256" key="14">
    <source>
        <dbReference type="ARBA" id="ARBA00058112"/>
    </source>
</evidence>
<dbReference type="Gene3D" id="1.10.220.150">
    <property type="entry name" value="Arf GTPase activating protein"/>
    <property type="match status" value="1"/>
</dbReference>
<dbReference type="InterPro" id="IPR037278">
    <property type="entry name" value="ARFGAP/RecO"/>
</dbReference>
<gene>
    <name evidence="21" type="ORF">DIABBA_LOCUS3653</name>
</gene>
<feature type="compositionally biased region" description="Polar residues" evidence="19">
    <location>
        <begin position="355"/>
        <end position="374"/>
    </location>
</feature>
<feature type="region of interest" description="Disordered" evidence="19">
    <location>
        <begin position="315"/>
        <end position="447"/>
    </location>
</feature>
<keyword evidence="4" id="KW-0343">GTPase activation</keyword>
<evidence type="ECO:0000259" key="20">
    <source>
        <dbReference type="PROSITE" id="PS50115"/>
    </source>
</evidence>
<keyword evidence="9" id="KW-0862">Zinc</keyword>
<feature type="compositionally biased region" description="Polar residues" evidence="19">
    <location>
        <begin position="130"/>
        <end position="141"/>
    </location>
</feature>
<protein>
    <recommendedName>
        <fullName evidence="15">ADP-ribosylation factor GTPase-activating protein 1</fullName>
    </recommendedName>
    <alternativeName>
        <fullName evidence="17">ADP-ribosylation factor 1 GTPase-activating protein</fullName>
    </alternativeName>
    <alternativeName>
        <fullName evidence="16">ARF1-directed GTPase-activating protein</fullName>
    </alternativeName>
</protein>
<dbReference type="Proteomes" id="UP001153709">
    <property type="component" value="Chromosome 2"/>
</dbReference>
<keyword evidence="10" id="KW-0931">ER-Golgi transport</keyword>
<dbReference type="PANTHER" id="PTHR46395:SF1">
    <property type="entry name" value="ADP-RIBOSYLATION FACTOR GTPASE-ACTIVATING PROTEIN 1"/>
    <property type="match status" value="1"/>
</dbReference>
<dbReference type="FunFam" id="1.10.220.150:FF:000008">
    <property type="entry name" value="ADP-ribosylation factor GTPase activating protein 1"/>
    <property type="match status" value="1"/>
</dbReference>
<evidence type="ECO:0000256" key="11">
    <source>
        <dbReference type="ARBA" id="ARBA00022927"/>
    </source>
</evidence>
<keyword evidence="8 18" id="KW-0863">Zinc-finger</keyword>
<dbReference type="GO" id="GO:0000139">
    <property type="term" value="C:Golgi membrane"/>
    <property type="evidence" value="ECO:0007669"/>
    <property type="project" value="TreeGrafter"/>
</dbReference>
<dbReference type="GO" id="GO:0015031">
    <property type="term" value="P:protein transport"/>
    <property type="evidence" value="ECO:0007669"/>
    <property type="project" value="UniProtKB-KW"/>
</dbReference>
<sequence length="447" mass="49865">MASPRTRRVLQELKPSNENDKCFECGTLNPQWVSVTYGIWICLECSGKHRGLGVHLSFVRSVTMDKWKDIELEKMKLGGNRNARIFFEAQPDWHDDMTLQQKYNSKAAALYRDKISTLAQGKPWDERKSPAQNYTSNLIGGNSSQHSSSKTNHTSSASTYQSSSYDTYEGGYQNMMNSPEFKNQKDAFFSKKQMENASRPNDVPPSQGGKYSGFGYTMEPPPRSQSQEFVDSAISSLANGWSFLSSSATKLASKASENAVKYGGLASQKVVEVSSHVGEKVREGTLLEEVGCQVTSLTNKMSELGKRGWKEVSNLGNESNSAGGYGEVAGDNYSPSEKSSLYSQGNGYVREEDWSCNSQQGSKASSPKSPNQNWEGDWSGYQNEDHGSYQSDLKTYSSNSITSPTEDRSSKSNKKERKPKEKETQKKVENTWNDKWGDDELWESLNK</sequence>
<evidence type="ECO:0000256" key="1">
    <source>
        <dbReference type="ARBA" id="ARBA00004496"/>
    </source>
</evidence>
<keyword evidence="7" id="KW-0479">Metal-binding</keyword>
<feature type="compositionally biased region" description="Polar residues" evidence="19">
    <location>
        <begin position="333"/>
        <end position="346"/>
    </location>
</feature>
<keyword evidence="22" id="KW-1185">Reference proteome</keyword>
<dbReference type="SMART" id="SM00105">
    <property type="entry name" value="ArfGap"/>
    <property type="match status" value="1"/>
</dbReference>
<keyword evidence="13" id="KW-0333">Golgi apparatus</keyword>
<evidence type="ECO:0000256" key="5">
    <source>
        <dbReference type="ARBA" id="ARBA00022490"/>
    </source>
</evidence>
<evidence type="ECO:0000256" key="9">
    <source>
        <dbReference type="ARBA" id="ARBA00022833"/>
    </source>
</evidence>
<dbReference type="GO" id="GO:0032012">
    <property type="term" value="P:regulation of ARF protein signal transduction"/>
    <property type="evidence" value="ECO:0007669"/>
    <property type="project" value="TreeGrafter"/>
</dbReference>
<reference evidence="21" key="1">
    <citation type="submission" date="2022-01" db="EMBL/GenBank/DDBJ databases">
        <authorList>
            <person name="King R."/>
        </authorList>
    </citation>
    <scope>NUCLEOTIDE SEQUENCE</scope>
</reference>
<evidence type="ECO:0000256" key="3">
    <source>
        <dbReference type="ARBA" id="ARBA00022448"/>
    </source>
</evidence>
<feature type="compositionally biased region" description="Acidic residues" evidence="19">
    <location>
        <begin position="437"/>
        <end position="447"/>
    </location>
</feature>